<gene>
    <name evidence="1" type="ORF">NP233_g5834</name>
</gene>
<evidence type="ECO:0000313" key="1">
    <source>
        <dbReference type="EMBL" id="KAJ3568245.1"/>
    </source>
</evidence>
<dbReference type="AlphaFoldDB" id="A0AAD5YWB0"/>
<reference evidence="1" key="1">
    <citation type="submission" date="2022-07" db="EMBL/GenBank/DDBJ databases">
        <title>Genome Sequence of Leucocoprinus birnbaumii.</title>
        <authorList>
            <person name="Buettner E."/>
        </authorList>
    </citation>
    <scope>NUCLEOTIDE SEQUENCE</scope>
    <source>
        <strain evidence="1">VT141</strain>
    </source>
</reference>
<accession>A0AAD5YWB0</accession>
<protein>
    <submittedName>
        <fullName evidence="1">Uncharacterized protein</fullName>
    </submittedName>
</protein>
<keyword evidence="2" id="KW-1185">Reference proteome</keyword>
<name>A0AAD5YWB0_9AGAR</name>
<evidence type="ECO:0000313" key="2">
    <source>
        <dbReference type="Proteomes" id="UP001213000"/>
    </source>
</evidence>
<comment type="caution">
    <text evidence="1">The sequence shown here is derived from an EMBL/GenBank/DDBJ whole genome shotgun (WGS) entry which is preliminary data.</text>
</comment>
<organism evidence="1 2">
    <name type="scientific">Leucocoprinus birnbaumii</name>
    <dbReference type="NCBI Taxonomy" id="56174"/>
    <lineage>
        <taxon>Eukaryota</taxon>
        <taxon>Fungi</taxon>
        <taxon>Dikarya</taxon>
        <taxon>Basidiomycota</taxon>
        <taxon>Agaricomycotina</taxon>
        <taxon>Agaricomycetes</taxon>
        <taxon>Agaricomycetidae</taxon>
        <taxon>Agaricales</taxon>
        <taxon>Agaricineae</taxon>
        <taxon>Agaricaceae</taxon>
        <taxon>Leucocoprinus</taxon>
    </lineage>
</organism>
<dbReference type="Proteomes" id="UP001213000">
    <property type="component" value="Unassembled WGS sequence"/>
</dbReference>
<sequence length="183" mass="21238">MDRLFQWSWSIIKRRPSQVATDLMSSADNRWDEVERLLSLSIQLKQAPLTRELEQKWLQKIRSSNRAESRDAFETALDARERSQSLRLCHGKVYRAYLKTLGETDIASPVKTGSADACVQPSRCPSLDDLRTLRLYQGFWSLQRLRLRLTAAPELKEHPACANHTNCVGGWNKWWNEILQNLK</sequence>
<proteinExistence type="predicted"/>
<dbReference type="EMBL" id="JANIEX010000357">
    <property type="protein sequence ID" value="KAJ3568245.1"/>
    <property type="molecule type" value="Genomic_DNA"/>
</dbReference>